<protein>
    <recommendedName>
        <fullName evidence="3">Swiss Army Knife protein DSP-PTPase phosphatase domain-containing protein</fullName>
    </recommendedName>
</protein>
<keyword evidence="1" id="KW-0378">Hydrolase</keyword>
<evidence type="ECO:0000313" key="5">
    <source>
        <dbReference type="Proteomes" id="UP001412239"/>
    </source>
</evidence>
<dbReference type="Proteomes" id="UP001412239">
    <property type="component" value="Unassembled WGS sequence"/>
</dbReference>
<accession>A0A292PPD4</accession>
<name>A0A292PPD4_9PEZI</name>
<keyword evidence="5" id="KW-1185">Reference proteome</keyword>
<reference evidence="4" key="1">
    <citation type="submission" date="2015-10" db="EMBL/GenBank/DDBJ databases">
        <authorList>
            <person name="Regsiter A."/>
            <person name="william w."/>
        </authorList>
    </citation>
    <scope>NUCLEOTIDE SEQUENCE</scope>
    <source>
        <strain evidence="4">Montdore</strain>
    </source>
</reference>
<gene>
    <name evidence="4" type="ORF">GSTUAT00007358001</name>
</gene>
<dbReference type="InterPro" id="IPR029021">
    <property type="entry name" value="Prot-tyrosine_phosphatase-like"/>
</dbReference>
<dbReference type="GO" id="GO:0016791">
    <property type="term" value="F:phosphatase activity"/>
    <property type="evidence" value="ECO:0007669"/>
    <property type="project" value="UniProtKB-ARBA"/>
</dbReference>
<dbReference type="AlphaFoldDB" id="A0A292PPD4"/>
<evidence type="ECO:0000256" key="2">
    <source>
        <dbReference type="SAM" id="MobiDB-lite"/>
    </source>
</evidence>
<evidence type="ECO:0000256" key="1">
    <source>
        <dbReference type="ARBA" id="ARBA00022801"/>
    </source>
</evidence>
<sequence>MFPPGRGNDNLDVGQKFVISLFGTSEVLTAEGQDVRLREYEKDKRSQIWVCETNSNGRFGMRNSATGRMLGRGNQKDGVGCFATKHLPWECLTFTRLSLGGYSLKVIGAVTGDKLSPVQRRDKTSTSLMIGTAAHQFGLHQLQDSVFRRFEWVAPGRLARSSAPYYDGEDSDESINETSIGFLVSHGIKNIISLNSVEISPRERGRLRVAGISYSHIKALECAAPTQEQFDKIWNAYEKAGVTIVYCGYGDGRTGMAISAIQLFQGRTLSGLDYKANGVQCRVQIEALNKLSDRIHGVENHSDSPDTPDVQPPPYMEPKKEKR</sequence>
<organism evidence="4 5">
    <name type="scientific">Tuber aestivum</name>
    <name type="common">summer truffle</name>
    <dbReference type="NCBI Taxonomy" id="59557"/>
    <lineage>
        <taxon>Eukaryota</taxon>
        <taxon>Fungi</taxon>
        <taxon>Dikarya</taxon>
        <taxon>Ascomycota</taxon>
        <taxon>Pezizomycotina</taxon>
        <taxon>Pezizomycetes</taxon>
        <taxon>Pezizales</taxon>
        <taxon>Tuberaceae</taxon>
        <taxon>Tuber</taxon>
    </lineage>
</organism>
<feature type="region of interest" description="Disordered" evidence="2">
    <location>
        <begin position="297"/>
        <end position="323"/>
    </location>
</feature>
<proteinExistence type="predicted"/>
<dbReference type="EMBL" id="LN891126">
    <property type="protein sequence ID" value="CUS08545.1"/>
    <property type="molecule type" value="Genomic_DNA"/>
</dbReference>
<dbReference type="InterPro" id="IPR057023">
    <property type="entry name" value="PTP-SAK"/>
</dbReference>
<dbReference type="SUPFAM" id="SSF52799">
    <property type="entry name" value="(Phosphotyrosine protein) phosphatases II"/>
    <property type="match status" value="1"/>
</dbReference>
<dbReference type="Gene3D" id="3.90.190.10">
    <property type="entry name" value="Protein tyrosine phosphatase superfamily"/>
    <property type="match status" value="1"/>
</dbReference>
<evidence type="ECO:0000259" key="3">
    <source>
        <dbReference type="Pfam" id="PF22784"/>
    </source>
</evidence>
<feature type="domain" description="Swiss Army Knife protein DSP-PTPase phosphatase" evidence="3">
    <location>
        <begin position="148"/>
        <end position="260"/>
    </location>
</feature>
<dbReference type="Pfam" id="PF22784">
    <property type="entry name" value="PTP-SAK"/>
    <property type="match status" value="1"/>
</dbReference>
<evidence type="ECO:0000313" key="4">
    <source>
        <dbReference type="EMBL" id="CUS08545.1"/>
    </source>
</evidence>